<gene>
    <name evidence="5" type="primary">ispH</name>
    <name evidence="6" type="ORF">AWY79_16765</name>
</gene>
<feature type="binding site" evidence="5">
    <location>
        <position position="165"/>
    </location>
    <ligand>
        <name>(2E)-4-hydroxy-3-methylbut-2-enyl diphosphate</name>
        <dbReference type="ChEBI" id="CHEBI:128753"/>
    </ligand>
</feature>
<comment type="caution">
    <text evidence="5">Lacks conserved residue(s) required for the propagation of feature annotation.</text>
</comment>
<dbReference type="PANTHER" id="PTHR30426">
    <property type="entry name" value="4-HYDROXY-3-METHYLBUT-2-ENYL DIPHOSPHATE REDUCTASE"/>
    <property type="match status" value="1"/>
</dbReference>
<evidence type="ECO:0000256" key="1">
    <source>
        <dbReference type="ARBA" id="ARBA00022485"/>
    </source>
</evidence>
<dbReference type="NCBIfam" id="TIGR00216">
    <property type="entry name" value="ispH_lytB"/>
    <property type="match status" value="1"/>
</dbReference>
<feature type="binding site" evidence="5">
    <location>
        <position position="97"/>
    </location>
    <ligand>
        <name>[4Fe-4S] cluster</name>
        <dbReference type="ChEBI" id="CHEBI:49883"/>
    </ligand>
</feature>
<keyword evidence="2 5" id="KW-0479">Metal-binding</keyword>
<comment type="pathway">
    <text evidence="5">Isoprenoid biosynthesis; dimethylallyl diphosphate biosynthesis; dimethylallyl diphosphate from (2E)-4-hydroxy-3-methylbutenyl diphosphate: step 1/1.</text>
</comment>
<evidence type="ECO:0000256" key="5">
    <source>
        <dbReference type="HAMAP-Rule" id="MF_00191"/>
    </source>
</evidence>
<keyword evidence="5" id="KW-0414">Isoprene biosynthesis</keyword>
<feature type="binding site" evidence="5">
    <location>
        <position position="222"/>
    </location>
    <ligand>
        <name>dimethylallyl diphosphate</name>
        <dbReference type="ChEBI" id="CHEBI:57623"/>
    </ligand>
</feature>
<dbReference type="Gene3D" id="3.40.50.11270">
    <property type="match status" value="1"/>
</dbReference>
<feature type="binding site" evidence="5">
    <location>
        <position position="12"/>
    </location>
    <ligand>
        <name>[4Fe-4S] cluster</name>
        <dbReference type="ChEBI" id="CHEBI:49883"/>
    </ligand>
</feature>
<comment type="pathway">
    <text evidence="5">Isoprenoid biosynthesis; isopentenyl diphosphate biosynthesis via DXP pathway; isopentenyl diphosphate from 1-deoxy-D-xylulose 5-phosphate: step 6/6.</text>
</comment>
<evidence type="ECO:0000313" key="6">
    <source>
        <dbReference type="EMBL" id="AMK12640.1"/>
    </source>
</evidence>
<comment type="cofactor">
    <cofactor evidence="5">
        <name>[4Fe-4S] cluster</name>
        <dbReference type="ChEBI" id="CHEBI:49883"/>
    </cofactor>
    <text evidence="5">Binds 1 [4Fe-4S] cluster per subunit.</text>
</comment>
<evidence type="ECO:0000256" key="2">
    <source>
        <dbReference type="ARBA" id="ARBA00022723"/>
    </source>
</evidence>
<feature type="binding site" evidence="5">
    <location>
        <position position="75"/>
    </location>
    <ligand>
        <name>isopentenyl diphosphate</name>
        <dbReference type="ChEBI" id="CHEBI:128769"/>
    </ligand>
</feature>
<feature type="binding site" evidence="5">
    <location>
        <position position="222"/>
    </location>
    <ligand>
        <name>(2E)-4-hydroxy-3-methylbut-2-enyl diphosphate</name>
        <dbReference type="ChEBI" id="CHEBI:128753"/>
    </ligand>
</feature>
<sequence>MEVVLAETAGFCMGVDLALRRLDKLILSAEGCPIYILGPIIHNPQVLKRYAEKGVVMATDPSEVPAGAFVVIRAHGITRQVEEALRARRVKIKDATCPRVKKAQLLIGRHADDGSELLLYGEADHPEVAGLVSYARNGYFVFDSEEALAAHGLVPGKRYVLAAQTTQDRVHFERIAAGLKERGDLDVTVLETICDATKLRQAEAKELARKVDFMVVVGGYNSGNTRRLAQVVSDQGTPCRHVETVDDLPLEDLAGYARIGVTAGASTPRSLIEKVLDGLAAL</sequence>
<name>A0ABM5YYZ9_9BACT</name>
<feature type="binding site" evidence="5">
    <location>
        <position position="224"/>
    </location>
    <ligand>
        <name>dimethylallyl diphosphate</name>
        <dbReference type="ChEBI" id="CHEBI:57623"/>
    </ligand>
</feature>
<feature type="binding site" evidence="5">
    <location>
        <position position="224"/>
    </location>
    <ligand>
        <name>isopentenyl diphosphate</name>
        <dbReference type="ChEBI" id="CHEBI:128769"/>
    </ligand>
</feature>
<feature type="active site" description="Proton donor" evidence="5">
    <location>
        <position position="127"/>
    </location>
</feature>
<feature type="binding site" evidence="5">
    <location>
        <position position="266"/>
    </location>
    <ligand>
        <name>dimethylallyl diphosphate</name>
        <dbReference type="ChEBI" id="CHEBI:57623"/>
    </ligand>
</feature>
<feature type="binding site" evidence="5">
    <location>
        <position position="194"/>
    </location>
    <ligand>
        <name>[4Fe-4S] cluster</name>
        <dbReference type="ChEBI" id="CHEBI:49883"/>
    </ligand>
</feature>
<keyword evidence="1 5" id="KW-0004">4Fe-4S</keyword>
<reference evidence="6 7" key="1">
    <citation type="journal article" date="2016" name="Front. Microbiol.">
        <title>Genome Sequence of the Piezophilic, Mesophilic Sulfate-Reducing Bacterium Desulfovibrio indicus J2T.</title>
        <authorList>
            <person name="Cao J."/>
            <person name="Maignien L."/>
            <person name="Shao Z."/>
            <person name="Alain K."/>
            <person name="Jebbar M."/>
        </authorList>
    </citation>
    <scope>NUCLEOTIDE SEQUENCE [LARGE SCALE GENOMIC DNA]</scope>
    <source>
        <strain evidence="6 7">J2</strain>
    </source>
</reference>
<comment type="catalytic activity">
    <reaction evidence="5">
        <text>dimethylallyl diphosphate + 2 oxidized [2Fe-2S]-[ferredoxin] + H2O = (2E)-4-hydroxy-3-methylbut-2-enyl diphosphate + 2 reduced [2Fe-2S]-[ferredoxin] + 2 H(+)</text>
        <dbReference type="Rhea" id="RHEA:24825"/>
        <dbReference type="Rhea" id="RHEA-COMP:10000"/>
        <dbReference type="Rhea" id="RHEA-COMP:10001"/>
        <dbReference type="ChEBI" id="CHEBI:15377"/>
        <dbReference type="ChEBI" id="CHEBI:15378"/>
        <dbReference type="ChEBI" id="CHEBI:33737"/>
        <dbReference type="ChEBI" id="CHEBI:33738"/>
        <dbReference type="ChEBI" id="CHEBI:57623"/>
        <dbReference type="ChEBI" id="CHEBI:128753"/>
        <dbReference type="EC" id="1.17.7.4"/>
    </reaction>
</comment>
<feature type="binding site" evidence="5">
    <location>
        <position position="266"/>
    </location>
    <ligand>
        <name>(2E)-4-hydroxy-3-methylbut-2-enyl diphosphate</name>
        <dbReference type="ChEBI" id="CHEBI:128753"/>
    </ligand>
</feature>
<protein>
    <recommendedName>
        <fullName evidence="5">4-hydroxy-3-methylbut-2-enyl diphosphate reductase</fullName>
        <shortName evidence="5">HMBPP reductase</shortName>
        <ecNumber evidence="5">1.17.7.4</ecNumber>
    </recommendedName>
</protein>
<dbReference type="Proteomes" id="UP000055611">
    <property type="component" value="Chromosome"/>
</dbReference>
<feature type="binding site" evidence="5">
    <location>
        <position position="42"/>
    </location>
    <ligand>
        <name>dimethylallyl diphosphate</name>
        <dbReference type="ChEBI" id="CHEBI:57623"/>
    </ligand>
</feature>
<organism evidence="6 7">
    <name type="scientific">Pseudodesulfovibrio indicus</name>
    <dbReference type="NCBI Taxonomy" id="1716143"/>
    <lineage>
        <taxon>Bacteria</taxon>
        <taxon>Pseudomonadati</taxon>
        <taxon>Thermodesulfobacteriota</taxon>
        <taxon>Desulfovibrionia</taxon>
        <taxon>Desulfovibrionales</taxon>
        <taxon>Desulfovibrionaceae</taxon>
    </lineage>
</organism>
<evidence type="ECO:0000313" key="7">
    <source>
        <dbReference type="Proteomes" id="UP000055611"/>
    </source>
</evidence>
<dbReference type="PANTHER" id="PTHR30426:SF0">
    <property type="entry name" value="4-HYDROXY-3-METHYLBUT-2-ENYL DIPHOSPHATE REDUCTASE"/>
    <property type="match status" value="1"/>
</dbReference>
<keyword evidence="3 5" id="KW-0408">Iron</keyword>
<feature type="binding site" evidence="5">
    <location>
        <position position="224"/>
    </location>
    <ligand>
        <name>(2E)-4-hydroxy-3-methylbut-2-enyl diphosphate</name>
        <dbReference type="ChEBI" id="CHEBI:128753"/>
    </ligand>
</feature>
<dbReference type="EMBL" id="CP014206">
    <property type="protein sequence ID" value="AMK12640.1"/>
    <property type="molecule type" value="Genomic_DNA"/>
</dbReference>
<dbReference type="InterPro" id="IPR003451">
    <property type="entry name" value="LytB/IspH"/>
</dbReference>
<feature type="binding site" evidence="5">
    <location>
        <position position="125"/>
    </location>
    <ligand>
        <name>isopentenyl diphosphate</name>
        <dbReference type="ChEBI" id="CHEBI:128769"/>
    </ligand>
</feature>
<comment type="similarity">
    <text evidence="5">Belongs to the IspH family.</text>
</comment>
<comment type="function">
    <text evidence="5">Catalyzes the conversion of 1-hydroxy-2-methyl-2-(E)-butenyl 4-diphosphate (HMBPP) into a mixture of isopentenyl diphosphate (IPP) and dimethylallyl diphosphate (DMAPP). Acts in the terminal step of the DOXP/MEP pathway for isoprenoid precursor biosynthesis.</text>
</comment>
<feature type="binding site" evidence="5">
    <location>
        <position position="125"/>
    </location>
    <ligand>
        <name>(2E)-4-hydroxy-3-methylbut-2-enyl diphosphate</name>
        <dbReference type="ChEBI" id="CHEBI:128753"/>
    </ligand>
</feature>
<keyword evidence="5" id="KW-0560">Oxidoreductase</keyword>
<keyword evidence="7" id="KW-1185">Reference proteome</keyword>
<keyword evidence="4 5" id="KW-0411">Iron-sulfur</keyword>
<proteinExistence type="inferred from homology"/>
<feature type="binding site" evidence="5">
    <location>
        <position position="125"/>
    </location>
    <ligand>
        <name>dimethylallyl diphosphate</name>
        <dbReference type="ChEBI" id="CHEBI:57623"/>
    </ligand>
</feature>
<dbReference type="RefSeq" id="WP_066806422.1">
    <property type="nucleotide sequence ID" value="NZ_CP014206.1"/>
</dbReference>
<feature type="binding site" evidence="5">
    <location>
        <position position="75"/>
    </location>
    <ligand>
        <name>(2E)-4-hydroxy-3-methylbut-2-enyl diphosphate</name>
        <dbReference type="ChEBI" id="CHEBI:128753"/>
    </ligand>
</feature>
<dbReference type="HAMAP" id="MF_00191">
    <property type="entry name" value="IspH"/>
    <property type="match status" value="1"/>
</dbReference>
<feature type="binding site" evidence="5">
    <location>
        <position position="75"/>
    </location>
    <ligand>
        <name>dimethylallyl diphosphate</name>
        <dbReference type="ChEBI" id="CHEBI:57623"/>
    </ligand>
</feature>
<comment type="catalytic activity">
    <reaction evidence="5">
        <text>isopentenyl diphosphate + 2 oxidized [2Fe-2S]-[ferredoxin] + H2O = (2E)-4-hydroxy-3-methylbut-2-enyl diphosphate + 2 reduced [2Fe-2S]-[ferredoxin] + 2 H(+)</text>
        <dbReference type="Rhea" id="RHEA:24488"/>
        <dbReference type="Rhea" id="RHEA-COMP:10000"/>
        <dbReference type="Rhea" id="RHEA-COMP:10001"/>
        <dbReference type="ChEBI" id="CHEBI:15377"/>
        <dbReference type="ChEBI" id="CHEBI:15378"/>
        <dbReference type="ChEBI" id="CHEBI:33737"/>
        <dbReference type="ChEBI" id="CHEBI:33738"/>
        <dbReference type="ChEBI" id="CHEBI:128753"/>
        <dbReference type="ChEBI" id="CHEBI:128769"/>
        <dbReference type="EC" id="1.17.7.4"/>
    </reaction>
</comment>
<dbReference type="Gene3D" id="3.40.1010.20">
    <property type="entry name" value="4-hydroxy-3-methylbut-2-enyl diphosphate reductase, catalytic domain"/>
    <property type="match status" value="2"/>
</dbReference>
<dbReference type="CDD" id="cd13944">
    <property type="entry name" value="lytB_ispH"/>
    <property type="match status" value="1"/>
</dbReference>
<feature type="binding site" evidence="5">
    <location>
        <position position="222"/>
    </location>
    <ligand>
        <name>isopentenyl diphosphate</name>
        <dbReference type="ChEBI" id="CHEBI:128769"/>
    </ligand>
</feature>
<evidence type="ECO:0000256" key="3">
    <source>
        <dbReference type="ARBA" id="ARBA00023004"/>
    </source>
</evidence>
<dbReference type="EC" id="1.17.7.4" evidence="5"/>
<feature type="binding site" evidence="5">
    <location>
        <position position="42"/>
    </location>
    <ligand>
        <name>isopentenyl diphosphate</name>
        <dbReference type="ChEBI" id="CHEBI:128769"/>
    </ligand>
</feature>
<dbReference type="Pfam" id="PF02401">
    <property type="entry name" value="LYTB"/>
    <property type="match status" value="1"/>
</dbReference>
<accession>A0ABM5YYZ9</accession>
<feature type="binding site" evidence="5">
    <location>
        <position position="42"/>
    </location>
    <ligand>
        <name>(2E)-4-hydroxy-3-methylbut-2-enyl diphosphate</name>
        <dbReference type="ChEBI" id="CHEBI:128753"/>
    </ligand>
</feature>
<feature type="binding site" evidence="5">
    <location>
        <position position="266"/>
    </location>
    <ligand>
        <name>isopentenyl diphosphate</name>
        <dbReference type="ChEBI" id="CHEBI:128769"/>
    </ligand>
</feature>
<evidence type="ECO:0000256" key="4">
    <source>
        <dbReference type="ARBA" id="ARBA00023014"/>
    </source>
</evidence>